<accession>A0A1H9Y926</accession>
<evidence type="ECO:0000313" key="6">
    <source>
        <dbReference type="EMBL" id="SES65311.1"/>
    </source>
</evidence>
<dbReference type="Pfam" id="PF02361">
    <property type="entry name" value="CbiQ"/>
    <property type="match status" value="1"/>
</dbReference>
<dbReference type="GO" id="GO:0043190">
    <property type="term" value="C:ATP-binding cassette (ABC) transporter complex"/>
    <property type="evidence" value="ECO:0007669"/>
    <property type="project" value="TreeGrafter"/>
</dbReference>
<evidence type="ECO:0000256" key="2">
    <source>
        <dbReference type="ARBA" id="ARBA00022692"/>
    </source>
</evidence>
<reference evidence="7" key="1">
    <citation type="submission" date="2016-10" db="EMBL/GenBank/DDBJ databases">
        <authorList>
            <person name="Varghese N."/>
            <person name="Submissions S."/>
        </authorList>
    </citation>
    <scope>NUCLEOTIDE SEQUENCE [LARGE SCALE GENOMIC DNA]</scope>
    <source>
        <strain evidence="7">DSM 13577</strain>
    </source>
</reference>
<organism evidence="6 7">
    <name type="scientific">Anaerobranca gottschalkii DSM 13577</name>
    <dbReference type="NCBI Taxonomy" id="1120990"/>
    <lineage>
        <taxon>Bacteria</taxon>
        <taxon>Bacillati</taxon>
        <taxon>Bacillota</taxon>
        <taxon>Clostridia</taxon>
        <taxon>Eubacteriales</taxon>
        <taxon>Proteinivoracaceae</taxon>
        <taxon>Anaerobranca</taxon>
    </lineage>
</organism>
<dbReference type="PANTHER" id="PTHR43723">
    <property type="entry name" value="COBALT TRANSPORT PROTEIN CBIQ"/>
    <property type="match status" value="1"/>
</dbReference>
<evidence type="ECO:0000256" key="4">
    <source>
        <dbReference type="ARBA" id="ARBA00023136"/>
    </source>
</evidence>
<sequence>MGLEVIDYLATTGKSPIHTANTSYKVLFTIINITLLIITKSPYFPYLILLLLLIIMLINRVPLFKIIPFLFYPIFFSGLFVLGLGHNFQTAFWVIIKTVAIATSMLLLVATTPIYNLFSILSKFLPKFITDSLFFTYRSFFIFHKLISNLLLTIKLKGGTGRFSVFKNLKNAGGAIAITFIKALDAAERMKEVFYIRGYQIGNIKLEKEKKTIWNLYPVFLSIFSIALYFLV</sequence>
<dbReference type="InterPro" id="IPR003339">
    <property type="entry name" value="ABC/ECF_trnsptr_transmembrane"/>
</dbReference>
<name>A0A1H9Y926_9FIRM</name>
<feature type="transmembrane region" description="Helical" evidence="5">
    <location>
        <begin position="91"/>
        <end position="118"/>
    </location>
</feature>
<dbReference type="PANTHER" id="PTHR43723:SF1">
    <property type="entry name" value="COBALT TRANSPORT PROTEIN CBIQ"/>
    <property type="match status" value="1"/>
</dbReference>
<protein>
    <submittedName>
        <fullName evidence="6">Cobalt/nickel transport system permease protein</fullName>
    </submittedName>
</protein>
<feature type="transmembrane region" description="Helical" evidence="5">
    <location>
        <begin position="213"/>
        <end position="231"/>
    </location>
</feature>
<keyword evidence="2 5" id="KW-0812">Transmembrane</keyword>
<keyword evidence="3 5" id="KW-1133">Transmembrane helix</keyword>
<proteinExistence type="predicted"/>
<dbReference type="GO" id="GO:0006824">
    <property type="term" value="P:cobalt ion transport"/>
    <property type="evidence" value="ECO:0007669"/>
    <property type="project" value="TreeGrafter"/>
</dbReference>
<evidence type="ECO:0000256" key="5">
    <source>
        <dbReference type="SAM" id="Phobius"/>
    </source>
</evidence>
<keyword evidence="7" id="KW-1185">Reference proteome</keyword>
<keyword evidence="4 5" id="KW-0472">Membrane</keyword>
<gene>
    <name evidence="6" type="ORF">SAMN03080614_100223</name>
</gene>
<dbReference type="CDD" id="cd16914">
    <property type="entry name" value="EcfT"/>
    <property type="match status" value="1"/>
</dbReference>
<dbReference type="EMBL" id="FOIF01000002">
    <property type="protein sequence ID" value="SES65311.1"/>
    <property type="molecule type" value="Genomic_DNA"/>
</dbReference>
<evidence type="ECO:0000256" key="1">
    <source>
        <dbReference type="ARBA" id="ARBA00004141"/>
    </source>
</evidence>
<dbReference type="InterPro" id="IPR052770">
    <property type="entry name" value="Cobalt_transport_CbiQ"/>
</dbReference>
<feature type="transmembrane region" description="Helical" evidence="5">
    <location>
        <begin position="66"/>
        <end position="85"/>
    </location>
</feature>
<feature type="transmembrane region" description="Helical" evidence="5">
    <location>
        <begin position="43"/>
        <end position="59"/>
    </location>
</feature>
<evidence type="ECO:0000256" key="3">
    <source>
        <dbReference type="ARBA" id="ARBA00022989"/>
    </source>
</evidence>
<dbReference type="Proteomes" id="UP000243819">
    <property type="component" value="Unassembled WGS sequence"/>
</dbReference>
<dbReference type="RefSeq" id="WP_091348036.1">
    <property type="nucleotide sequence ID" value="NZ_FOIF01000002.1"/>
</dbReference>
<dbReference type="OrthoDB" id="1952270at2"/>
<dbReference type="STRING" id="1120990.SAMN03080614_100223"/>
<evidence type="ECO:0000313" key="7">
    <source>
        <dbReference type="Proteomes" id="UP000243819"/>
    </source>
</evidence>
<comment type="subcellular location">
    <subcellularLocation>
        <location evidence="1">Membrane</location>
        <topology evidence="1">Multi-pass membrane protein</topology>
    </subcellularLocation>
</comment>
<dbReference type="AlphaFoldDB" id="A0A1H9Y926"/>